<dbReference type="InterPro" id="IPR007867">
    <property type="entry name" value="GMC_OxRtase_C"/>
</dbReference>
<evidence type="ECO:0000259" key="6">
    <source>
        <dbReference type="Pfam" id="PF01266"/>
    </source>
</evidence>
<dbReference type="PANTHER" id="PTHR42784:SF1">
    <property type="entry name" value="PYRANOSE 2-OXIDASE"/>
    <property type="match status" value="1"/>
</dbReference>
<evidence type="ECO:0000256" key="4">
    <source>
        <dbReference type="ARBA" id="ARBA00022827"/>
    </source>
</evidence>
<gene>
    <name evidence="8" type="ORF">I8E28_06645</name>
</gene>
<feature type="domain" description="FAD dependent oxidoreductase" evidence="6">
    <location>
        <begin position="17"/>
        <end position="231"/>
    </location>
</feature>
<dbReference type="PANTHER" id="PTHR42784">
    <property type="entry name" value="PYRANOSE 2-OXIDASE"/>
    <property type="match status" value="1"/>
</dbReference>
<evidence type="ECO:0000259" key="7">
    <source>
        <dbReference type="Pfam" id="PF05199"/>
    </source>
</evidence>
<dbReference type="Proteomes" id="UP000617041">
    <property type="component" value="Unassembled WGS sequence"/>
</dbReference>
<keyword evidence="3" id="KW-0285">Flavoprotein</keyword>
<evidence type="ECO:0000313" key="9">
    <source>
        <dbReference type="Proteomes" id="UP000617041"/>
    </source>
</evidence>
<proteinExistence type="inferred from homology"/>
<accession>A0A934UQX7</accession>
<comment type="cofactor">
    <cofactor evidence="1">
        <name>FAD</name>
        <dbReference type="ChEBI" id="CHEBI:57692"/>
    </cofactor>
</comment>
<keyword evidence="5" id="KW-0560">Oxidoreductase</keyword>
<dbReference type="Pfam" id="PF01266">
    <property type="entry name" value="DAO"/>
    <property type="match status" value="1"/>
</dbReference>
<dbReference type="Gene3D" id="3.50.50.60">
    <property type="entry name" value="FAD/NAD(P)-binding domain"/>
    <property type="match status" value="2"/>
</dbReference>
<name>A0A934UQX7_9BURK</name>
<keyword evidence="4" id="KW-0274">FAD</keyword>
<dbReference type="AlphaFoldDB" id="A0A934UQX7"/>
<evidence type="ECO:0000313" key="8">
    <source>
        <dbReference type="EMBL" id="MBK0392261.1"/>
    </source>
</evidence>
<dbReference type="SUPFAM" id="SSF51905">
    <property type="entry name" value="FAD/NAD(P)-binding domain"/>
    <property type="match status" value="1"/>
</dbReference>
<dbReference type="InterPro" id="IPR036188">
    <property type="entry name" value="FAD/NAD-bd_sf"/>
</dbReference>
<dbReference type="EMBL" id="JAEDAO010000001">
    <property type="protein sequence ID" value="MBK0392261.1"/>
    <property type="molecule type" value="Genomic_DNA"/>
</dbReference>
<evidence type="ECO:0000256" key="2">
    <source>
        <dbReference type="ARBA" id="ARBA00010790"/>
    </source>
</evidence>
<feature type="domain" description="Glucose-methanol-choline oxidoreductase C-terminal" evidence="7">
    <location>
        <begin position="390"/>
        <end position="509"/>
    </location>
</feature>
<evidence type="ECO:0000256" key="1">
    <source>
        <dbReference type="ARBA" id="ARBA00001974"/>
    </source>
</evidence>
<comment type="caution">
    <text evidence="8">The sequence shown here is derived from an EMBL/GenBank/DDBJ whole genome shotgun (WGS) entry which is preliminary data.</text>
</comment>
<comment type="similarity">
    <text evidence="2">Belongs to the GMC oxidoreductase family.</text>
</comment>
<protein>
    <submittedName>
        <fullName evidence="8">GMC family oxidoreductase</fullName>
    </submittedName>
</protein>
<dbReference type="InterPro" id="IPR006076">
    <property type="entry name" value="FAD-dep_OxRdtase"/>
</dbReference>
<dbReference type="InterPro" id="IPR051473">
    <property type="entry name" value="P2Ox-like"/>
</dbReference>
<dbReference type="GO" id="GO:0016614">
    <property type="term" value="F:oxidoreductase activity, acting on CH-OH group of donors"/>
    <property type="evidence" value="ECO:0007669"/>
    <property type="project" value="InterPro"/>
</dbReference>
<keyword evidence="9" id="KW-1185">Reference proteome</keyword>
<reference evidence="8" key="1">
    <citation type="submission" date="2020-12" db="EMBL/GenBank/DDBJ databases">
        <title>Ramlibacter sp. nov., isolated from a freshwater alga, Cryptomonas.</title>
        <authorList>
            <person name="Kim H.M."/>
            <person name="Jeon C.O."/>
        </authorList>
    </citation>
    <scope>NUCLEOTIDE SEQUENCE</scope>
    <source>
        <strain evidence="8">CrO1</strain>
    </source>
</reference>
<dbReference type="RefSeq" id="WP_200787207.1">
    <property type="nucleotide sequence ID" value="NZ_JAEDAO010000001.1"/>
</dbReference>
<evidence type="ECO:0000256" key="5">
    <source>
        <dbReference type="ARBA" id="ARBA00023002"/>
    </source>
</evidence>
<sequence>MIESADRVPRGTTVPADVCVVGAGAAGIPLALSLSGKGLSVVLLEAGAGPHDAGAQALYAGDLARPGKHLRPDRGRRRGLGGTTQAWDGTCMPLDPIDLERRAHVPHSGWPISWDGLQPWYARASPWLETGRFGTTVPGPLLDGLDDRLVDAQRLEQLSCPTDLGRRYRARLAAASDLRVLTGAHALGVRLHPDGRRVQAVPCATLRGHRFQVEARAVVLAAGGLETARLLLQPDDVVPAGIGNAFDQVGRYYQCQLRGRVAWLVTRGAVRAGHELAVDGVPTRRRMAIAASAQRAEGLLNASFWLQPPDAADPSHGDPWRSLRHLATHLFDPAAAPALPQHLRNVRSGAAWAHAWQAARERLQHARRWPVSREDANRHALWVQAEQQPLPSSRVLLADDRDALGLRKLRVDWRHCLADVASVHRGLLQLASELGRARAGRLEVDEDFGDVLLPVTGTHAGTARMGRDPHTSVVDPDGRVHGVQDLYVAGSAVFPTCGQADPTLTIVALSLRLADHLARRLQPRRAAALELFA</sequence>
<organism evidence="8 9">
    <name type="scientific">Ramlibacter algicola</name>
    <dbReference type="NCBI Taxonomy" id="2795217"/>
    <lineage>
        <taxon>Bacteria</taxon>
        <taxon>Pseudomonadati</taxon>
        <taxon>Pseudomonadota</taxon>
        <taxon>Betaproteobacteria</taxon>
        <taxon>Burkholderiales</taxon>
        <taxon>Comamonadaceae</taxon>
        <taxon>Ramlibacter</taxon>
    </lineage>
</organism>
<evidence type="ECO:0000256" key="3">
    <source>
        <dbReference type="ARBA" id="ARBA00022630"/>
    </source>
</evidence>
<dbReference type="Pfam" id="PF05199">
    <property type="entry name" value="GMC_oxred_C"/>
    <property type="match status" value="1"/>
</dbReference>